<name>A0A0M7A2Z1_9HYPH</name>
<evidence type="ECO:0000313" key="2">
    <source>
        <dbReference type="EMBL" id="CTQ68670.1"/>
    </source>
</evidence>
<reference evidence="3" key="1">
    <citation type="submission" date="2015-07" db="EMBL/GenBank/DDBJ databases">
        <authorList>
            <person name="Rodrigo-Torres Lidia"/>
            <person name="Arahal R.David."/>
        </authorList>
    </citation>
    <scope>NUCLEOTIDE SEQUENCE [LARGE SCALE GENOMIC DNA]</scope>
    <source>
        <strain evidence="3">CECT 5112</strain>
    </source>
</reference>
<dbReference type="Pfam" id="PF13450">
    <property type="entry name" value="NAD_binding_8"/>
    <property type="match status" value="1"/>
</dbReference>
<dbReference type="SUPFAM" id="SSF51905">
    <property type="entry name" value="FAD/NAD(P)-binding domain"/>
    <property type="match status" value="1"/>
</dbReference>
<keyword evidence="3" id="KW-1185">Reference proteome</keyword>
<dbReference type="OrthoDB" id="5792777at2"/>
<dbReference type="InterPro" id="IPR036188">
    <property type="entry name" value="FAD/NAD-bd_sf"/>
</dbReference>
<dbReference type="EMBL" id="CXWD01000006">
    <property type="protein sequence ID" value="CTQ68670.1"/>
    <property type="molecule type" value="Genomic_DNA"/>
</dbReference>
<dbReference type="STRING" id="388408.LAX5112_01836"/>
<gene>
    <name evidence="2" type="primary">pds</name>
    <name evidence="2" type="ORF">LAX5112_01836</name>
</gene>
<feature type="domain" description="Amine oxidase" evidence="1">
    <location>
        <begin position="76"/>
        <end position="309"/>
    </location>
</feature>
<dbReference type="GO" id="GO:0016491">
    <property type="term" value="F:oxidoreductase activity"/>
    <property type="evidence" value="ECO:0007669"/>
    <property type="project" value="UniProtKB-KW"/>
</dbReference>
<dbReference type="PANTHER" id="PTHR16128">
    <property type="entry name" value="FAD/NAD(P)-BINDING OXIDOREDUCTASE FAMILY PROTEIN"/>
    <property type="match status" value="1"/>
</dbReference>
<organism evidence="2 3">
    <name type="scientific">Roseibium alexandrii</name>
    <dbReference type="NCBI Taxonomy" id="388408"/>
    <lineage>
        <taxon>Bacteria</taxon>
        <taxon>Pseudomonadati</taxon>
        <taxon>Pseudomonadota</taxon>
        <taxon>Alphaproteobacteria</taxon>
        <taxon>Hyphomicrobiales</taxon>
        <taxon>Stappiaceae</taxon>
        <taxon>Roseibium</taxon>
    </lineage>
</organism>
<keyword evidence="2" id="KW-0560">Oxidoreductase</keyword>
<evidence type="ECO:0000259" key="1">
    <source>
        <dbReference type="Pfam" id="PF01593"/>
    </source>
</evidence>
<protein>
    <submittedName>
        <fullName evidence="2">15-cis-phytoene desaturase</fullName>
        <ecNumber evidence="2">1.3.5.5</ecNumber>
    </submittedName>
</protein>
<dbReference type="Pfam" id="PF01593">
    <property type="entry name" value="Amino_oxidase"/>
    <property type="match status" value="1"/>
</dbReference>
<dbReference type="InterPro" id="IPR002937">
    <property type="entry name" value="Amino_oxidase"/>
</dbReference>
<dbReference type="PANTHER" id="PTHR16128:SF5">
    <property type="entry name" value="FAD_NAD(P)-BINDING OXIDOREDUCTASE FAMILY PROTEIN"/>
    <property type="match status" value="1"/>
</dbReference>
<dbReference type="Proteomes" id="UP000053235">
    <property type="component" value="Unassembled WGS sequence"/>
</dbReference>
<dbReference type="AlphaFoldDB" id="A0A0M7A2Z1"/>
<proteinExistence type="predicted"/>
<accession>A0A0M7A2Z1</accession>
<dbReference type="RefSeq" id="WP_055671549.1">
    <property type="nucleotide sequence ID" value="NZ_CXWD01000006.1"/>
</dbReference>
<evidence type="ECO:0000313" key="3">
    <source>
        <dbReference type="Proteomes" id="UP000053235"/>
    </source>
</evidence>
<dbReference type="EC" id="1.3.5.5" evidence="2"/>
<sequence length="313" mass="33711">MTEPVHIGIIGAGMTGLSCARILKDAGHTPVILDKGRGVGGRLAARRAENGLQFDHGAQYITAKTEEFQKLIQSLMSVDAAGEWDMGERTGFVGVPSMNALAKALVSDLDIRRQVQVSSVTETEGHWSLAIGEETLVFDRLIITAPAPQTMALLGTGHPLSKQIAHVRLLPCWTLMAAFGDVAGALPASHRDPDAPLAWIANEKTKPGRTDRNAFVAQASSDWSKDHLELDKAAASDLMLNELCKKLDLDQSKVIHADAHRWRYAKVGIPLGEPYLSNASKTLFLGGDWCLDARVEAAFQSGTAIAETLLSEL</sequence>
<dbReference type="Gene3D" id="3.50.50.60">
    <property type="entry name" value="FAD/NAD(P)-binding domain"/>
    <property type="match status" value="1"/>
</dbReference>
<dbReference type="Gene3D" id="3.90.660.10">
    <property type="match status" value="1"/>
</dbReference>